<dbReference type="Pfam" id="PF13482">
    <property type="entry name" value="RNase_H_2"/>
    <property type="match status" value="1"/>
</dbReference>
<accession>M0CCU6</accession>
<gene>
    <name evidence="2" type="ORF">C475_18868</name>
</gene>
<comment type="caution">
    <text evidence="2">The sequence shown here is derived from an EMBL/GenBank/DDBJ whole genome shotgun (WGS) entry which is preliminary data.</text>
</comment>
<dbReference type="eggNOG" id="arCOG01145">
    <property type="taxonomic scope" value="Archaea"/>
</dbReference>
<dbReference type="PATRIC" id="fig|797114.5.peg.3835"/>
<dbReference type="InterPro" id="IPR012337">
    <property type="entry name" value="RNaseH-like_sf"/>
</dbReference>
<evidence type="ECO:0000313" key="2">
    <source>
        <dbReference type="EMBL" id="ELZ21050.1"/>
    </source>
</evidence>
<evidence type="ECO:0000313" key="3">
    <source>
        <dbReference type="Proteomes" id="UP000011626"/>
    </source>
</evidence>
<dbReference type="STRING" id="797114.C475_18868"/>
<keyword evidence="3" id="KW-1185">Reference proteome</keyword>
<dbReference type="AlphaFoldDB" id="M0CCU6"/>
<protein>
    <recommendedName>
        <fullName evidence="1">YprB ribonuclease H-like domain-containing protein</fullName>
    </recommendedName>
</protein>
<dbReference type="SUPFAM" id="SSF53098">
    <property type="entry name" value="Ribonuclease H-like"/>
    <property type="match status" value="1"/>
</dbReference>
<proteinExistence type="predicted"/>
<sequence length="285" mass="32733">MINIASHDGVDDPGRYALITIDASNASIEYEFYDTRHLLGSRLTDLVQVGRNRVEQFSELGITSPDEITEERRSELEALPGASSWHVDRWIAHRQAFENDEVVILNKSAFDDLHDAEPLLLDIETDLQQDRIWLVGTYSYQNDAYRQFFDPDDESALLQELSEYLDNHGSEPIIYYGGNYFDEQCLSRRFEEHGIPEGINHLERAHDLGITAQQELFGPFNRHKLDVVASALGFEYQDPTVDGFVVGSKYTRYLLDGEEPDWDQLKQYNNDDVTALKTIVDHIRS</sequence>
<evidence type="ECO:0000259" key="1">
    <source>
        <dbReference type="Pfam" id="PF13482"/>
    </source>
</evidence>
<dbReference type="eggNOG" id="arCOG03131">
    <property type="taxonomic scope" value="Archaea"/>
</dbReference>
<organism evidence="2 3">
    <name type="scientific">Halosimplex carlsbadense 2-9-1</name>
    <dbReference type="NCBI Taxonomy" id="797114"/>
    <lineage>
        <taxon>Archaea</taxon>
        <taxon>Methanobacteriati</taxon>
        <taxon>Methanobacteriota</taxon>
        <taxon>Stenosarchaea group</taxon>
        <taxon>Halobacteria</taxon>
        <taxon>Halobacteriales</taxon>
        <taxon>Haloarculaceae</taxon>
        <taxon>Halosimplex</taxon>
    </lineage>
</organism>
<dbReference type="GO" id="GO:0003676">
    <property type="term" value="F:nucleic acid binding"/>
    <property type="evidence" value="ECO:0007669"/>
    <property type="project" value="InterPro"/>
</dbReference>
<dbReference type="Proteomes" id="UP000011626">
    <property type="component" value="Unassembled WGS sequence"/>
</dbReference>
<feature type="domain" description="YprB ribonuclease H-like" evidence="1">
    <location>
        <begin position="120"/>
        <end position="283"/>
    </location>
</feature>
<dbReference type="Gene3D" id="3.30.420.10">
    <property type="entry name" value="Ribonuclease H-like superfamily/Ribonuclease H"/>
    <property type="match status" value="1"/>
</dbReference>
<dbReference type="InterPro" id="IPR036397">
    <property type="entry name" value="RNaseH_sf"/>
</dbReference>
<name>M0CCU6_9EURY</name>
<dbReference type="InterPro" id="IPR038720">
    <property type="entry name" value="YprB_RNase_H-like_dom"/>
</dbReference>
<reference evidence="2 3" key="1">
    <citation type="journal article" date="2014" name="PLoS Genet.">
        <title>Phylogenetically driven sequencing of extremely halophilic archaea reveals strategies for static and dynamic osmo-response.</title>
        <authorList>
            <person name="Becker E.A."/>
            <person name="Seitzer P.M."/>
            <person name="Tritt A."/>
            <person name="Larsen D."/>
            <person name="Krusor M."/>
            <person name="Yao A.I."/>
            <person name="Wu D."/>
            <person name="Madern D."/>
            <person name="Eisen J.A."/>
            <person name="Darling A.E."/>
            <person name="Facciotti M.T."/>
        </authorList>
    </citation>
    <scope>NUCLEOTIDE SEQUENCE [LARGE SCALE GENOMIC DNA]</scope>
    <source>
        <strain evidence="2 3">2-9-1</strain>
    </source>
</reference>
<dbReference type="EMBL" id="AOIU01000043">
    <property type="protein sequence ID" value="ELZ21050.1"/>
    <property type="molecule type" value="Genomic_DNA"/>
</dbReference>